<dbReference type="InterPro" id="IPR044880">
    <property type="entry name" value="NCX_ion-bd_dom_sf"/>
</dbReference>
<keyword evidence="4 10" id="KW-0812">Transmembrane</keyword>
<comment type="subcellular location">
    <subcellularLocation>
        <location evidence="1">Membrane</location>
        <topology evidence="1">Multi-pass membrane protein</topology>
    </subcellularLocation>
</comment>
<dbReference type="GO" id="GO:0006814">
    <property type="term" value="P:sodium ion transport"/>
    <property type="evidence" value="ECO:0007669"/>
    <property type="project" value="UniProtKB-KW"/>
</dbReference>
<name>A0A4Y7I7L1_PAPSO</name>
<dbReference type="Gene3D" id="1.20.1420.30">
    <property type="entry name" value="NCX, central ion-binding region"/>
    <property type="match status" value="1"/>
</dbReference>
<feature type="transmembrane region" description="Helical" evidence="10">
    <location>
        <begin position="92"/>
        <end position="113"/>
    </location>
</feature>
<evidence type="ECO:0000256" key="5">
    <source>
        <dbReference type="ARBA" id="ARBA00022989"/>
    </source>
</evidence>
<dbReference type="PANTHER" id="PTHR12266">
    <property type="entry name" value="NA+/CA2+ K+ INDEPENDENT EXCHANGER"/>
    <property type="match status" value="1"/>
</dbReference>
<comment type="similarity">
    <text evidence="9">Belongs to the Ca(2+):cation antiporter (CaCA) (TC 2.A.19) family. Cation/calcium exchanger (CCX) subfamily.</text>
</comment>
<accession>A0A4Y7I7L1</accession>
<keyword evidence="7 10" id="KW-0472">Membrane</keyword>
<evidence type="ECO:0000313" key="13">
    <source>
        <dbReference type="Proteomes" id="UP000316621"/>
    </source>
</evidence>
<dbReference type="PANTHER" id="PTHR12266:SF0">
    <property type="entry name" value="MITOCHONDRIAL SODIUM_CALCIUM EXCHANGER PROTEIN"/>
    <property type="match status" value="1"/>
</dbReference>
<evidence type="ECO:0000313" key="12">
    <source>
        <dbReference type="EMBL" id="RZC43498.1"/>
    </source>
</evidence>
<evidence type="ECO:0000256" key="8">
    <source>
        <dbReference type="ARBA" id="ARBA00023201"/>
    </source>
</evidence>
<dbReference type="GO" id="GO:0015297">
    <property type="term" value="F:antiporter activity"/>
    <property type="evidence" value="ECO:0007669"/>
    <property type="project" value="UniProtKB-KW"/>
</dbReference>
<proteinExistence type="inferred from homology"/>
<keyword evidence="3" id="KW-0050">Antiport</keyword>
<evidence type="ECO:0000256" key="7">
    <source>
        <dbReference type="ARBA" id="ARBA00023136"/>
    </source>
</evidence>
<dbReference type="EMBL" id="CM010715">
    <property type="protein sequence ID" value="RZC43498.1"/>
    <property type="molecule type" value="Genomic_DNA"/>
</dbReference>
<dbReference type="GO" id="GO:0008324">
    <property type="term" value="F:monoatomic cation transmembrane transporter activity"/>
    <property type="evidence" value="ECO:0007669"/>
    <property type="project" value="TreeGrafter"/>
</dbReference>
<feature type="transmembrane region" description="Helical" evidence="10">
    <location>
        <begin position="30"/>
        <end position="49"/>
    </location>
</feature>
<keyword evidence="8" id="KW-0739">Sodium transport</keyword>
<gene>
    <name evidence="12" type="ORF">C5167_036447</name>
</gene>
<keyword evidence="2" id="KW-0813">Transport</keyword>
<feature type="domain" description="Sodium/calcium exchanger membrane region" evidence="11">
    <location>
        <begin position="2"/>
        <end position="106"/>
    </location>
</feature>
<reference evidence="12 13" key="1">
    <citation type="journal article" date="2018" name="Science">
        <title>The opium poppy genome and morphinan production.</title>
        <authorList>
            <person name="Guo L."/>
            <person name="Winzer T."/>
            <person name="Yang X."/>
            <person name="Li Y."/>
            <person name="Ning Z."/>
            <person name="He Z."/>
            <person name="Teodor R."/>
            <person name="Lu Y."/>
            <person name="Bowser T.A."/>
            <person name="Graham I.A."/>
            <person name="Ye K."/>
        </authorList>
    </citation>
    <scope>NUCLEOTIDE SEQUENCE [LARGE SCALE GENOMIC DNA]</scope>
    <source>
        <strain evidence="13">cv. HN1</strain>
        <tissue evidence="12">Leaves</tissue>
    </source>
</reference>
<sequence>MGDLMSNVALAINGGDGVQIAMSGCYAGPMFNTLMGWGISLLIGAWSNSPASYMLPRDSSLIYTMGFLMSGLIWALIVLLRNNMQPSKMLGVGLMIIYLTFLTIRLIFLQHHMLPYKNRLSLLLERKRTRSEWSMANLSEYSIIDILLSLPVKSFARFRKAISTEDGSAIQARAGTFFATSPEKAEALTLLEAAYWARDMAITDFGAEGDCQREIDYAQGKCSSVQWRNQAIISAALKIVWG</sequence>
<keyword evidence="6" id="KW-0915">Sodium</keyword>
<dbReference type="InterPro" id="IPR004837">
    <property type="entry name" value="NaCa_Exmemb"/>
</dbReference>
<dbReference type="Gramene" id="RZC43498">
    <property type="protein sequence ID" value="RZC43498"/>
    <property type="gene ID" value="C5167_036447"/>
</dbReference>
<keyword evidence="5 10" id="KW-1133">Transmembrane helix</keyword>
<evidence type="ECO:0000256" key="3">
    <source>
        <dbReference type="ARBA" id="ARBA00022449"/>
    </source>
</evidence>
<evidence type="ECO:0000256" key="6">
    <source>
        <dbReference type="ARBA" id="ARBA00023053"/>
    </source>
</evidence>
<organism evidence="12 13">
    <name type="scientific">Papaver somniferum</name>
    <name type="common">Opium poppy</name>
    <dbReference type="NCBI Taxonomy" id="3469"/>
    <lineage>
        <taxon>Eukaryota</taxon>
        <taxon>Viridiplantae</taxon>
        <taxon>Streptophyta</taxon>
        <taxon>Embryophyta</taxon>
        <taxon>Tracheophyta</taxon>
        <taxon>Spermatophyta</taxon>
        <taxon>Magnoliopsida</taxon>
        <taxon>Ranunculales</taxon>
        <taxon>Papaveraceae</taxon>
        <taxon>Papaveroideae</taxon>
        <taxon>Papaver</taxon>
    </lineage>
</organism>
<dbReference type="AlphaFoldDB" id="A0A4Y7I7L1"/>
<feature type="transmembrane region" description="Helical" evidence="10">
    <location>
        <begin position="61"/>
        <end position="80"/>
    </location>
</feature>
<keyword evidence="8" id="KW-0406">Ion transport</keyword>
<dbReference type="STRING" id="3469.A0A4Y7I7L1"/>
<dbReference type="GO" id="GO:0016020">
    <property type="term" value="C:membrane"/>
    <property type="evidence" value="ECO:0007669"/>
    <property type="project" value="UniProtKB-SubCell"/>
</dbReference>
<keyword evidence="13" id="KW-1185">Reference proteome</keyword>
<evidence type="ECO:0000256" key="1">
    <source>
        <dbReference type="ARBA" id="ARBA00004141"/>
    </source>
</evidence>
<evidence type="ECO:0000256" key="4">
    <source>
        <dbReference type="ARBA" id="ARBA00022692"/>
    </source>
</evidence>
<evidence type="ECO:0000256" key="10">
    <source>
        <dbReference type="SAM" id="Phobius"/>
    </source>
</evidence>
<evidence type="ECO:0000256" key="2">
    <source>
        <dbReference type="ARBA" id="ARBA00022448"/>
    </source>
</evidence>
<protein>
    <recommendedName>
        <fullName evidence="11">Sodium/calcium exchanger membrane region domain-containing protein</fullName>
    </recommendedName>
</protein>
<dbReference type="InterPro" id="IPR051359">
    <property type="entry name" value="CaCA_antiporter"/>
</dbReference>
<evidence type="ECO:0000256" key="9">
    <source>
        <dbReference type="ARBA" id="ARBA00038187"/>
    </source>
</evidence>
<dbReference type="Proteomes" id="UP000316621">
    <property type="component" value="Chromosome 1"/>
</dbReference>
<evidence type="ECO:0000259" key="11">
    <source>
        <dbReference type="Pfam" id="PF01699"/>
    </source>
</evidence>
<dbReference type="Pfam" id="PF01699">
    <property type="entry name" value="Na_Ca_ex"/>
    <property type="match status" value="1"/>
</dbReference>